<dbReference type="GO" id="GO:0005829">
    <property type="term" value="C:cytosol"/>
    <property type="evidence" value="ECO:0007669"/>
    <property type="project" value="TreeGrafter"/>
</dbReference>
<sequence>MSSLLFELYSEEIPALMQERALSNLLNAFKQVCNKYNITFKEEEGAVGPCRMSLYFNGLEVELVETKLRGPSLDSGPEILNRFYSKHHVKANDLTIEEERGKKYYYLSKKNDSSLEDILLSEIPKILSSFSWPKSMRWGDYQISWIRPLKNILCLLDGKVLPVKYGHLTANNLTFGHKFFAPESLKITSWDDYQVQLLKKHVIISNRKDLIKRQLTEICQKNELVLNEDEKLIEEISGLTEYATMLLGEIAPEFMSLPSELLTLCLRVHQRYFTCQNLDGSLANKFIFASNLPIKDFTEVIEGNKRVLAARLSDALYFYNRDLKEDLESKFTDLSNVVFHLKLGNMQEKVLRIEKISKFLRPLDKDLHLAARLCKCDLLTEAVKEFPELQGVMSKYYAPNTQVGEIIAAHYSPKGANDKIPELQASILSIADKIDTLVGLLIAGEKVTSSKDPYGIRRNAISILRIILEHNLEVNLKELIQFTLDLYDNVEFNKFEALDSIQNFILDKFDSLLEQKHSSQIVRLVIKNDLSNVISLRNQVAELEAIYQTEDFASIVAAYKRLYNITDKKAESGKIDAQIFETEYERELYMGLLNVKLSTMQASIDELLKLVPQINNLLDNVLINDQDKRLAQNRINLVMQTQSLFDKVLHFKSLI</sequence>
<dbReference type="EMBL" id="CP027845">
    <property type="protein sequence ID" value="AVP87356.1"/>
    <property type="molecule type" value="Genomic_DNA"/>
</dbReference>
<dbReference type="InterPro" id="IPR008909">
    <property type="entry name" value="DALR_anticod-bd"/>
</dbReference>
<comment type="subcellular location">
    <subcellularLocation>
        <location evidence="1 11">Cytoplasm</location>
    </subcellularLocation>
</comment>
<dbReference type="PANTHER" id="PTHR30075">
    <property type="entry name" value="GLYCYL-TRNA SYNTHETASE"/>
    <property type="match status" value="1"/>
</dbReference>
<evidence type="ECO:0000256" key="3">
    <source>
        <dbReference type="ARBA" id="ARBA00011209"/>
    </source>
</evidence>
<dbReference type="GO" id="GO:0004820">
    <property type="term" value="F:glycine-tRNA ligase activity"/>
    <property type="evidence" value="ECO:0007669"/>
    <property type="project" value="UniProtKB-UniRule"/>
</dbReference>
<evidence type="ECO:0000259" key="12">
    <source>
        <dbReference type="Pfam" id="PF05746"/>
    </source>
</evidence>
<evidence type="ECO:0000256" key="6">
    <source>
        <dbReference type="ARBA" id="ARBA00022741"/>
    </source>
</evidence>
<dbReference type="GO" id="GO:0004814">
    <property type="term" value="F:arginine-tRNA ligase activity"/>
    <property type="evidence" value="ECO:0007669"/>
    <property type="project" value="InterPro"/>
</dbReference>
<keyword evidence="6 11" id="KW-0547">Nucleotide-binding</keyword>
<dbReference type="InterPro" id="IPR006194">
    <property type="entry name" value="Gly-tRNA-synth_heterodimer"/>
</dbReference>
<evidence type="ECO:0000256" key="8">
    <source>
        <dbReference type="ARBA" id="ARBA00022917"/>
    </source>
</evidence>
<evidence type="ECO:0000313" key="13">
    <source>
        <dbReference type="EMBL" id="AVP87356.1"/>
    </source>
</evidence>
<evidence type="ECO:0000313" key="14">
    <source>
        <dbReference type="Proteomes" id="UP000241762"/>
    </source>
</evidence>
<protein>
    <recommendedName>
        <fullName evidence="11">Glycine--tRNA ligase beta subunit</fullName>
        <ecNumber evidence="11">6.1.1.14</ecNumber>
    </recommendedName>
    <alternativeName>
        <fullName evidence="11">Glycyl-tRNA synthetase beta subunit</fullName>
        <shortName evidence="11">GlyRS</shortName>
    </alternativeName>
</protein>
<comment type="catalytic activity">
    <reaction evidence="10 11">
        <text>tRNA(Gly) + glycine + ATP = glycyl-tRNA(Gly) + AMP + diphosphate</text>
        <dbReference type="Rhea" id="RHEA:16013"/>
        <dbReference type="Rhea" id="RHEA-COMP:9664"/>
        <dbReference type="Rhea" id="RHEA-COMP:9683"/>
        <dbReference type="ChEBI" id="CHEBI:30616"/>
        <dbReference type="ChEBI" id="CHEBI:33019"/>
        <dbReference type="ChEBI" id="CHEBI:57305"/>
        <dbReference type="ChEBI" id="CHEBI:78442"/>
        <dbReference type="ChEBI" id="CHEBI:78522"/>
        <dbReference type="ChEBI" id="CHEBI:456215"/>
        <dbReference type="EC" id="6.1.1.14"/>
    </reaction>
</comment>
<name>A0A2P1P7W6_9RICK</name>
<dbReference type="EC" id="6.1.1.14" evidence="11"/>
<evidence type="ECO:0000256" key="1">
    <source>
        <dbReference type="ARBA" id="ARBA00004496"/>
    </source>
</evidence>
<evidence type="ECO:0000256" key="11">
    <source>
        <dbReference type="HAMAP-Rule" id="MF_00255"/>
    </source>
</evidence>
<dbReference type="Pfam" id="PF05746">
    <property type="entry name" value="DALR_1"/>
    <property type="match status" value="1"/>
</dbReference>
<dbReference type="GO" id="GO:0006426">
    <property type="term" value="P:glycyl-tRNA aminoacylation"/>
    <property type="evidence" value="ECO:0007669"/>
    <property type="project" value="UniProtKB-UniRule"/>
</dbReference>
<evidence type="ECO:0000256" key="5">
    <source>
        <dbReference type="ARBA" id="ARBA00022598"/>
    </source>
</evidence>
<dbReference type="Pfam" id="PF02092">
    <property type="entry name" value="tRNA_synt_2f"/>
    <property type="match status" value="1"/>
</dbReference>
<keyword evidence="5 11" id="KW-0436">Ligase</keyword>
<keyword evidence="7 11" id="KW-0067">ATP-binding</keyword>
<dbReference type="NCBIfam" id="TIGR00211">
    <property type="entry name" value="glyS"/>
    <property type="match status" value="1"/>
</dbReference>
<dbReference type="Proteomes" id="UP000241762">
    <property type="component" value="Chromosome"/>
</dbReference>
<dbReference type="PROSITE" id="PS50861">
    <property type="entry name" value="AA_TRNA_LIGASE_II_GLYAB"/>
    <property type="match status" value="1"/>
</dbReference>
<dbReference type="PRINTS" id="PR01045">
    <property type="entry name" value="TRNASYNTHGB"/>
</dbReference>
<evidence type="ECO:0000256" key="7">
    <source>
        <dbReference type="ARBA" id="ARBA00022840"/>
    </source>
</evidence>
<comment type="similarity">
    <text evidence="2 11">Belongs to the class-II aminoacyl-tRNA synthetase family.</text>
</comment>
<dbReference type="OrthoDB" id="9775440at2"/>
<proteinExistence type="inferred from homology"/>
<dbReference type="GO" id="GO:0005524">
    <property type="term" value="F:ATP binding"/>
    <property type="evidence" value="ECO:0007669"/>
    <property type="project" value="UniProtKB-UniRule"/>
</dbReference>
<organism evidence="13 14">
    <name type="scientific">Candidatus Phycorickettsia trachydisci</name>
    <dbReference type="NCBI Taxonomy" id="2115978"/>
    <lineage>
        <taxon>Bacteria</taxon>
        <taxon>Pseudomonadati</taxon>
        <taxon>Pseudomonadota</taxon>
        <taxon>Alphaproteobacteria</taxon>
        <taxon>Rickettsiales</taxon>
        <taxon>Rickettsiaceae</taxon>
        <taxon>Candidatus Phycorickettsia</taxon>
    </lineage>
</organism>
<gene>
    <name evidence="11" type="primary">glyS</name>
    <name evidence="13" type="ORF">phytr_4050</name>
</gene>
<reference evidence="13 14" key="1">
    <citation type="submission" date="2018-03" db="EMBL/GenBank/DDBJ databases">
        <title>A gene transfer event suggests a long-term partnership between eustigmatophyte algae and a novel lineage of endosymbiotic bacteria.</title>
        <authorList>
            <person name="Yurchenko T."/>
            <person name="Sevcikova T."/>
            <person name="Pribyl P."/>
            <person name="El Karkouri K."/>
            <person name="Klimes V."/>
            <person name="Amaral R."/>
            <person name="Zbrankova V."/>
            <person name="Kim E."/>
            <person name="Raoult D."/>
            <person name="Santos L.M.A."/>
            <person name="Elias M."/>
        </authorList>
    </citation>
    <scope>NUCLEOTIDE SEQUENCE [LARGE SCALE GENOMIC DNA]</scope>
    <source>
        <strain evidence="13">CCALA 838</strain>
    </source>
</reference>
<comment type="subunit">
    <text evidence="3 11">Tetramer of two alpha and two beta subunits.</text>
</comment>
<dbReference type="RefSeq" id="WP_106874222.1">
    <property type="nucleotide sequence ID" value="NZ_CP027845.1"/>
</dbReference>
<dbReference type="AlphaFoldDB" id="A0A2P1P7W6"/>
<keyword evidence="8 11" id="KW-0648">Protein biosynthesis</keyword>
<dbReference type="PANTHER" id="PTHR30075:SF2">
    <property type="entry name" value="GLYCINE--TRNA LIGASE, CHLOROPLASTIC_MITOCHONDRIAL 2"/>
    <property type="match status" value="1"/>
</dbReference>
<evidence type="ECO:0000256" key="9">
    <source>
        <dbReference type="ARBA" id="ARBA00023146"/>
    </source>
</evidence>
<dbReference type="GO" id="GO:0006420">
    <property type="term" value="P:arginyl-tRNA aminoacylation"/>
    <property type="evidence" value="ECO:0007669"/>
    <property type="project" value="InterPro"/>
</dbReference>
<dbReference type="KEGG" id="ptc:phytr_4050"/>
<dbReference type="SUPFAM" id="SSF109604">
    <property type="entry name" value="HD-domain/PDEase-like"/>
    <property type="match status" value="1"/>
</dbReference>
<keyword evidence="4 11" id="KW-0963">Cytoplasm</keyword>
<feature type="domain" description="DALR anticodon binding" evidence="12">
    <location>
        <begin position="557"/>
        <end position="650"/>
    </location>
</feature>
<evidence type="ECO:0000256" key="10">
    <source>
        <dbReference type="ARBA" id="ARBA00047937"/>
    </source>
</evidence>
<dbReference type="InterPro" id="IPR015944">
    <property type="entry name" value="Gly-tRNA-synth_bsu"/>
</dbReference>
<evidence type="ECO:0000256" key="4">
    <source>
        <dbReference type="ARBA" id="ARBA00022490"/>
    </source>
</evidence>
<evidence type="ECO:0000256" key="2">
    <source>
        <dbReference type="ARBA" id="ARBA00008226"/>
    </source>
</evidence>
<keyword evidence="14" id="KW-1185">Reference proteome</keyword>
<dbReference type="HAMAP" id="MF_00255">
    <property type="entry name" value="Gly_tRNA_synth_beta"/>
    <property type="match status" value="1"/>
</dbReference>
<accession>A0A2P1P7W6</accession>
<keyword evidence="9 11" id="KW-0030">Aminoacyl-tRNA synthetase</keyword>